<reference evidence="3" key="1">
    <citation type="submission" date="2015-02" db="EMBL/GenBank/DDBJ databases">
        <title>Genome sequencing for Strongylocentrotus purpuratus.</title>
        <authorList>
            <person name="Murali S."/>
            <person name="Liu Y."/>
            <person name="Vee V."/>
            <person name="English A."/>
            <person name="Wang M."/>
            <person name="Skinner E."/>
            <person name="Han Y."/>
            <person name="Muzny D.M."/>
            <person name="Worley K.C."/>
            <person name="Gibbs R.A."/>
        </authorList>
    </citation>
    <scope>NUCLEOTIDE SEQUENCE</scope>
</reference>
<name>A0A7M7SUG9_STRPU</name>
<dbReference type="SMART" id="SM00060">
    <property type="entry name" value="FN3"/>
    <property type="match status" value="1"/>
</dbReference>
<dbReference type="RefSeq" id="XP_030832293.1">
    <property type="nucleotide sequence ID" value="XM_030976433.1"/>
</dbReference>
<reference evidence="2" key="2">
    <citation type="submission" date="2021-01" db="UniProtKB">
        <authorList>
            <consortium name="EnsemblMetazoa"/>
        </authorList>
    </citation>
    <scope>IDENTIFICATION</scope>
</reference>
<dbReference type="InterPro" id="IPR003961">
    <property type="entry name" value="FN3_dom"/>
</dbReference>
<dbReference type="InterPro" id="IPR013783">
    <property type="entry name" value="Ig-like_fold"/>
</dbReference>
<dbReference type="InParanoid" id="A0A7M7SUG9"/>
<proteinExistence type="predicted"/>
<dbReference type="Gene3D" id="2.60.40.10">
    <property type="entry name" value="Immunoglobulins"/>
    <property type="match status" value="1"/>
</dbReference>
<evidence type="ECO:0000313" key="3">
    <source>
        <dbReference type="Proteomes" id="UP000007110"/>
    </source>
</evidence>
<dbReference type="InterPro" id="IPR036116">
    <property type="entry name" value="FN3_sf"/>
</dbReference>
<feature type="domain" description="Fibronectin type-III" evidence="1">
    <location>
        <begin position="83"/>
        <end position="182"/>
    </location>
</feature>
<evidence type="ECO:0000259" key="1">
    <source>
        <dbReference type="PROSITE" id="PS50853"/>
    </source>
</evidence>
<dbReference type="FunFam" id="2.60.40.10:FF:001450">
    <property type="entry name" value="Uncharacterized protein"/>
    <property type="match status" value="1"/>
</dbReference>
<dbReference type="PANTHER" id="PTHR26391:SF18">
    <property type="entry name" value="PROTEIN KINASE RECEPTOR TIE-1, PUTATIVE-RELATED"/>
    <property type="match status" value="1"/>
</dbReference>
<sequence>MINGFPLPDASSVDLYRRTGDINNRTGITRRSSTVSGPERAVVFDVDSVHPQEDGRYECSLTVEGVGYPSTLITNATYVLPVIEKAPVIVSTTSTTVGLRWNAWSEEDDIGDPPLVGYDVFVKKDGDWVTDQRVDQVTTSTIVSNLTPDTDYMFRVAAVREGTGGTGPLSPRNNTITRCRSKLC</sequence>
<dbReference type="KEGG" id="spu:115920544"/>
<protein>
    <recommendedName>
        <fullName evidence="1">Fibronectin type-III domain-containing protein</fullName>
    </recommendedName>
</protein>
<dbReference type="PANTHER" id="PTHR26391">
    <property type="entry name" value="INACTIVE TYROSINE-PROTEIN KINASE 7"/>
    <property type="match status" value="1"/>
</dbReference>
<dbReference type="GeneID" id="115920544"/>
<dbReference type="PROSITE" id="PS50853">
    <property type="entry name" value="FN3"/>
    <property type="match status" value="1"/>
</dbReference>
<dbReference type="OrthoDB" id="10265553at2759"/>
<accession>A0A7M7SUG9</accession>
<dbReference type="EnsemblMetazoa" id="XM_030976433">
    <property type="protein sequence ID" value="XP_030832293"/>
    <property type="gene ID" value="LOC115920544"/>
</dbReference>
<evidence type="ECO:0000313" key="2">
    <source>
        <dbReference type="EnsemblMetazoa" id="XP_030832293"/>
    </source>
</evidence>
<dbReference type="SUPFAM" id="SSF49265">
    <property type="entry name" value="Fibronectin type III"/>
    <property type="match status" value="1"/>
</dbReference>
<keyword evidence="3" id="KW-1185">Reference proteome</keyword>
<dbReference type="Pfam" id="PF00041">
    <property type="entry name" value="fn3"/>
    <property type="match status" value="1"/>
</dbReference>
<organism evidence="2 3">
    <name type="scientific">Strongylocentrotus purpuratus</name>
    <name type="common">Purple sea urchin</name>
    <dbReference type="NCBI Taxonomy" id="7668"/>
    <lineage>
        <taxon>Eukaryota</taxon>
        <taxon>Metazoa</taxon>
        <taxon>Echinodermata</taxon>
        <taxon>Eleutherozoa</taxon>
        <taxon>Echinozoa</taxon>
        <taxon>Echinoidea</taxon>
        <taxon>Euechinoidea</taxon>
        <taxon>Echinacea</taxon>
        <taxon>Camarodonta</taxon>
        <taxon>Echinidea</taxon>
        <taxon>Strongylocentrotidae</taxon>
        <taxon>Strongylocentrotus</taxon>
    </lineage>
</organism>
<dbReference type="AlphaFoldDB" id="A0A7M7SUG9"/>
<dbReference type="CDD" id="cd00063">
    <property type="entry name" value="FN3"/>
    <property type="match status" value="1"/>
</dbReference>
<dbReference type="Proteomes" id="UP000007110">
    <property type="component" value="Unassembled WGS sequence"/>
</dbReference>